<proteinExistence type="predicted"/>
<dbReference type="AlphaFoldDB" id="A0A0W0YP22"/>
<dbReference type="RefSeq" id="WP_232002573.1">
    <property type="nucleotide sequence ID" value="NZ_CAAAJE010000011.1"/>
</dbReference>
<gene>
    <name evidence="1" type="primary">atpB_1</name>
    <name evidence="1" type="ORF">Lsai_1054</name>
</gene>
<evidence type="ECO:0000313" key="2">
    <source>
        <dbReference type="Proteomes" id="UP000054621"/>
    </source>
</evidence>
<organism evidence="1 2">
    <name type="scientific">Legionella sainthelensi</name>
    <dbReference type="NCBI Taxonomy" id="28087"/>
    <lineage>
        <taxon>Bacteria</taxon>
        <taxon>Pseudomonadati</taxon>
        <taxon>Pseudomonadota</taxon>
        <taxon>Gammaproteobacteria</taxon>
        <taxon>Legionellales</taxon>
        <taxon>Legionellaceae</taxon>
        <taxon>Legionella</taxon>
    </lineage>
</organism>
<name>A0A0W0YP22_9GAMM</name>
<comment type="caution">
    <text evidence="1">The sequence shown here is derived from an EMBL/GenBank/DDBJ whole genome shotgun (WGS) entry which is preliminary data.</text>
</comment>
<dbReference type="STRING" id="28087.Lsai_1054"/>
<dbReference type="Proteomes" id="UP000054621">
    <property type="component" value="Unassembled WGS sequence"/>
</dbReference>
<accession>A0A0W0YP22</accession>
<dbReference type="PATRIC" id="fig|28087.4.peg.1117"/>
<sequence>MSNVHYKNVHEITGDILKIIVPSMPAAAAISVPRLDDLALVHTQKVYCFLRSPI</sequence>
<reference evidence="1 2" key="1">
    <citation type="submission" date="2015-11" db="EMBL/GenBank/DDBJ databases">
        <title>Genomic analysis of 38 Legionella species identifies large and diverse effector repertoires.</title>
        <authorList>
            <person name="Burstein D."/>
            <person name="Amaro F."/>
            <person name="Zusman T."/>
            <person name="Lifshitz Z."/>
            <person name="Cohen O."/>
            <person name="Gilbert J.A."/>
            <person name="Pupko T."/>
            <person name="Shuman H.A."/>
            <person name="Segal G."/>
        </authorList>
    </citation>
    <scope>NUCLEOTIDE SEQUENCE [LARGE SCALE GENOMIC DNA]</scope>
    <source>
        <strain evidence="1 2">Mt.St.Helens-4</strain>
    </source>
</reference>
<dbReference type="EMBL" id="LNYV01000013">
    <property type="protein sequence ID" value="KTD58447.1"/>
    <property type="molecule type" value="Genomic_DNA"/>
</dbReference>
<protein>
    <submittedName>
        <fullName evidence="1">V-type ATPase subunit B</fullName>
    </submittedName>
</protein>
<evidence type="ECO:0000313" key="1">
    <source>
        <dbReference type="EMBL" id="KTD58447.1"/>
    </source>
</evidence>